<proteinExistence type="inferred from homology"/>
<evidence type="ECO:0000256" key="2">
    <source>
        <dbReference type="ARBA" id="ARBA00005058"/>
    </source>
</evidence>
<dbReference type="PANTHER" id="PTHR11904:SF9">
    <property type="entry name" value="PURINE NUCLEOSIDE PHOSPHORYLASE-RELATED"/>
    <property type="match status" value="1"/>
</dbReference>
<dbReference type="NCBIfam" id="TIGR01700">
    <property type="entry name" value="PNPH"/>
    <property type="match status" value="1"/>
</dbReference>
<name>A8S677_9FIRM</name>
<evidence type="ECO:0000313" key="11">
    <source>
        <dbReference type="Proteomes" id="UP000005945"/>
    </source>
</evidence>
<feature type="binding site" evidence="8">
    <location>
        <begin position="111"/>
        <end position="113"/>
    </location>
    <ligand>
        <name>phosphate</name>
        <dbReference type="ChEBI" id="CHEBI:43474"/>
    </ligand>
</feature>
<dbReference type="AlphaFoldDB" id="A8S677"/>
<reference evidence="10 11" key="2">
    <citation type="submission" date="2007-09" db="EMBL/GenBank/DDBJ databases">
        <authorList>
            <person name="Fulton L."/>
            <person name="Clifton S."/>
            <person name="Fulton B."/>
            <person name="Xu J."/>
            <person name="Minx P."/>
            <person name="Pepin K.H."/>
            <person name="Johnson M."/>
            <person name="Thiruvilangam P."/>
            <person name="Bhonagiri V."/>
            <person name="Nash W.E."/>
            <person name="Mardis E.R."/>
            <person name="Wilson R.K."/>
        </authorList>
    </citation>
    <scope>NUCLEOTIDE SEQUENCE [LARGE SCALE GENOMIC DNA]</scope>
    <source>
        <strain evidence="10 11">M21/2</strain>
    </source>
</reference>
<gene>
    <name evidence="10" type="ORF">FAEPRAM212_00104</name>
</gene>
<comment type="function">
    <text evidence="1">The purine nucleoside phosphorylases catalyze the phosphorolytic breakdown of the N-glycosidic bond in the beta-(deoxy)ribonucleoside molecules, with the formation of the corresponding free purine bases and pentose-1-phosphate. Cleaves guanosine, inosine, 2'-deoxyguanosine and 2'-deoxyinosine.</text>
</comment>
<keyword evidence="5 7" id="KW-0808">Transferase</keyword>
<dbReference type="Pfam" id="PF01048">
    <property type="entry name" value="PNP_UDP_1"/>
    <property type="match status" value="1"/>
</dbReference>
<dbReference type="PIRSF" id="PIRSF000477">
    <property type="entry name" value="PurNPase"/>
    <property type="match status" value="1"/>
</dbReference>
<feature type="binding site" evidence="8">
    <location>
        <position position="223"/>
    </location>
    <ligand>
        <name>a purine D-ribonucleoside</name>
        <dbReference type="ChEBI" id="CHEBI:142355"/>
    </ligand>
</feature>
<dbReference type="GO" id="GO:0005737">
    <property type="term" value="C:cytoplasm"/>
    <property type="evidence" value="ECO:0007669"/>
    <property type="project" value="TreeGrafter"/>
</dbReference>
<dbReference type="GO" id="GO:0009116">
    <property type="term" value="P:nucleoside metabolic process"/>
    <property type="evidence" value="ECO:0007669"/>
    <property type="project" value="InterPro"/>
</dbReference>
<dbReference type="SUPFAM" id="SSF53167">
    <property type="entry name" value="Purine and uridine phosphorylases"/>
    <property type="match status" value="1"/>
</dbReference>
<feature type="binding site" evidence="8">
    <location>
        <position position="60"/>
    </location>
    <ligand>
        <name>phosphate</name>
        <dbReference type="ChEBI" id="CHEBI:43474"/>
    </ligand>
</feature>
<organism evidence="10 11">
    <name type="scientific">Faecalibacterium prausnitzii M21/2</name>
    <dbReference type="NCBI Taxonomy" id="411485"/>
    <lineage>
        <taxon>Bacteria</taxon>
        <taxon>Bacillati</taxon>
        <taxon>Bacillota</taxon>
        <taxon>Clostridia</taxon>
        <taxon>Eubacteriales</taxon>
        <taxon>Oscillospiraceae</taxon>
        <taxon>Faecalibacterium</taxon>
    </lineage>
</organism>
<dbReference type="InterPro" id="IPR035994">
    <property type="entry name" value="Nucleoside_phosphorylase_sf"/>
</dbReference>
<dbReference type="EMBL" id="ABED02000010">
    <property type="protein sequence ID" value="EDP23112.1"/>
    <property type="molecule type" value="Genomic_DNA"/>
</dbReference>
<evidence type="ECO:0000259" key="9">
    <source>
        <dbReference type="Pfam" id="PF01048"/>
    </source>
</evidence>
<dbReference type="EC" id="2.4.2.1" evidence="7"/>
<evidence type="ECO:0000256" key="4">
    <source>
        <dbReference type="ARBA" id="ARBA00022676"/>
    </source>
</evidence>
<comment type="pathway">
    <text evidence="2 7">Purine metabolism; purine nucleoside salvage.</text>
</comment>
<reference evidence="10 11" key="1">
    <citation type="submission" date="2007-09" db="EMBL/GenBank/DDBJ databases">
        <title>Draft genome sequence of Faecalibacterium prausnitzii M21/2.</title>
        <authorList>
            <person name="Sudarsanam P."/>
            <person name="Ley R."/>
            <person name="Guruge J."/>
            <person name="Turnbaugh P.J."/>
            <person name="Mahowald M."/>
            <person name="Liep D."/>
            <person name="Gordon J."/>
        </authorList>
    </citation>
    <scope>NUCLEOTIDE SEQUENCE [LARGE SCALE GENOMIC DNA]</scope>
    <source>
        <strain evidence="10 11">M21/2</strain>
    </source>
</reference>
<evidence type="ECO:0000256" key="1">
    <source>
        <dbReference type="ARBA" id="ARBA00002678"/>
    </source>
</evidence>
<keyword evidence="4 7" id="KW-0328">Glycosyltransferase</keyword>
<comment type="caution">
    <text evidence="10">The sequence shown here is derived from an EMBL/GenBank/DDBJ whole genome shotgun (WGS) entry which is preliminary data.</text>
</comment>
<dbReference type="UniPathway" id="UPA00606"/>
<evidence type="ECO:0000256" key="7">
    <source>
        <dbReference type="PIRNR" id="PIRNR000477"/>
    </source>
</evidence>
<feature type="domain" description="Nucleoside phosphorylase" evidence="9">
    <location>
        <begin position="53"/>
        <end position="299"/>
    </location>
</feature>
<comment type="similarity">
    <text evidence="3 7">Belongs to the PNP/MTAP phosphorylase family.</text>
</comment>
<dbReference type="InterPro" id="IPR011270">
    <property type="entry name" value="Pur_Nuc_Pase_Ino/Guo-sp"/>
</dbReference>
<feature type="binding site" evidence="8">
    <location>
        <position position="265"/>
    </location>
    <ligand>
        <name>a purine D-ribonucleoside</name>
        <dbReference type="ChEBI" id="CHEBI:142355"/>
    </ligand>
</feature>
<evidence type="ECO:0000256" key="3">
    <source>
        <dbReference type="ARBA" id="ARBA00006751"/>
    </source>
</evidence>
<dbReference type="GO" id="GO:0004731">
    <property type="term" value="F:purine-nucleoside phosphorylase activity"/>
    <property type="evidence" value="ECO:0007669"/>
    <property type="project" value="UniProtKB-EC"/>
</dbReference>
<dbReference type="InterPro" id="IPR000845">
    <property type="entry name" value="Nucleoside_phosphorylase_d"/>
</dbReference>
<dbReference type="HOGENOM" id="CLU_054456_1_0_9"/>
<dbReference type="PANTHER" id="PTHR11904">
    <property type="entry name" value="METHYLTHIOADENOSINE/PURINE NUCLEOSIDE PHOSPHORYLASE"/>
    <property type="match status" value="1"/>
</dbReference>
<dbReference type="NCBIfam" id="TIGR01697">
    <property type="entry name" value="PNPH-PUNA-XAPA"/>
    <property type="match status" value="1"/>
</dbReference>
<evidence type="ECO:0000313" key="10">
    <source>
        <dbReference type="EMBL" id="EDP23112.1"/>
    </source>
</evidence>
<evidence type="ECO:0000256" key="8">
    <source>
        <dbReference type="PIRSR" id="PIRSR000477-2"/>
    </source>
</evidence>
<sequence>MKGVLHRPEKSDILNPESISNFLGKGENGMEHLYEKALESAEYIKTHTKKRPKIAVVLGSGLGKLTADFTDTEELSYKDIPNFPVSTVAGHKGALLAGKLGDTEVYAMEGRFHFYEGYSMKEVCYPFYVFKLLGVEKVVLTNACGGINREFAPGTLMLITDFINMMGTNPLIGPNDERFGPRFPDMTESYSLELRNLAKQTADELGIAYKEGVYMGFMGPCYETAAEIRAFAGMGADAVGMSTVPETMVCNYMGMKVLAVSCITNMATGIQTVKHSHARVLEIANQAGDTLCRWLGAVIQRMK</sequence>
<dbReference type="Proteomes" id="UP000005945">
    <property type="component" value="Unassembled WGS sequence"/>
</dbReference>
<dbReference type="InterPro" id="IPR011268">
    <property type="entry name" value="Purine_phosphorylase"/>
</dbReference>
<feature type="binding site" evidence="8">
    <location>
        <position position="242"/>
    </location>
    <ligand>
        <name>phosphate</name>
        <dbReference type="ChEBI" id="CHEBI:43474"/>
    </ligand>
</feature>
<dbReference type="Gene3D" id="3.40.50.1580">
    <property type="entry name" value="Nucleoside phosphorylase domain"/>
    <property type="match status" value="1"/>
</dbReference>
<evidence type="ECO:0000256" key="6">
    <source>
        <dbReference type="ARBA" id="ARBA00048556"/>
    </source>
</evidence>
<feature type="binding site" evidence="8">
    <location>
        <position position="143"/>
    </location>
    <ligand>
        <name>phosphate</name>
        <dbReference type="ChEBI" id="CHEBI:43474"/>
    </ligand>
</feature>
<evidence type="ECO:0000256" key="5">
    <source>
        <dbReference type="ARBA" id="ARBA00022679"/>
    </source>
</evidence>
<dbReference type="NCBIfam" id="NF006054">
    <property type="entry name" value="PRK08202.1"/>
    <property type="match status" value="1"/>
</dbReference>
<protein>
    <recommendedName>
        <fullName evidence="7">Purine nucleoside phosphorylase</fullName>
        <ecNumber evidence="7">2.4.2.1</ecNumber>
    </recommendedName>
    <alternativeName>
        <fullName evidence="7">Inosine-guanosine phosphorylase</fullName>
    </alternativeName>
</protein>
<feature type="binding site" evidence="8">
    <location>
        <position position="91"/>
    </location>
    <ligand>
        <name>phosphate</name>
        <dbReference type="ChEBI" id="CHEBI:43474"/>
    </ligand>
</feature>
<accession>A8S677</accession>
<dbReference type="CDD" id="cd09009">
    <property type="entry name" value="PNP-EcPNPII_like"/>
    <property type="match status" value="1"/>
</dbReference>
<comment type="catalytic activity">
    <reaction evidence="6">
        <text>a purine 2'-deoxy-D-ribonucleoside + phosphate = a purine nucleobase + 2-deoxy-alpha-D-ribose 1-phosphate</text>
        <dbReference type="Rhea" id="RHEA:36431"/>
        <dbReference type="ChEBI" id="CHEBI:26386"/>
        <dbReference type="ChEBI" id="CHEBI:43474"/>
        <dbReference type="ChEBI" id="CHEBI:57259"/>
        <dbReference type="ChEBI" id="CHEBI:142361"/>
        <dbReference type="EC" id="2.4.2.1"/>
    </reaction>
</comment>